<dbReference type="eggNOG" id="COG3707">
    <property type="taxonomic scope" value="Bacteria"/>
</dbReference>
<evidence type="ECO:0000313" key="2">
    <source>
        <dbReference type="EMBL" id="ADJ47320.1"/>
    </source>
</evidence>
<dbReference type="GeneID" id="92873262"/>
<reference evidence="2 3" key="1">
    <citation type="journal article" date="2010" name="Cell Res.">
        <title>Complete genome sequence of the rifamycin SV-producing Amycolatopsis mediterranei U32 revealed its genetic characteristics in phylogeny and metabolism.</title>
        <authorList>
            <person name="Zhao W."/>
            <person name="Zhong Y."/>
            <person name="Yuan H."/>
            <person name="Wang J."/>
            <person name="Zheng H."/>
            <person name="Wang Y."/>
            <person name="Cen X."/>
            <person name="Xu F."/>
            <person name="Bai J."/>
            <person name="Han X."/>
            <person name="Lu G."/>
            <person name="Zhu Y."/>
            <person name="Shao Z."/>
            <person name="Yan H."/>
            <person name="Li C."/>
            <person name="Peng N."/>
            <person name="Zhang Z."/>
            <person name="Zhang Y."/>
            <person name="Lin W."/>
            <person name="Fan Y."/>
            <person name="Qin Z."/>
            <person name="Hu Y."/>
            <person name="Zhu B."/>
            <person name="Wang S."/>
            <person name="Ding X."/>
            <person name="Zhao G.P."/>
        </authorList>
    </citation>
    <scope>NUCLEOTIDE SEQUENCE [LARGE SCALE GENOMIC DNA]</scope>
    <source>
        <strain evidence="3">U-32</strain>
    </source>
</reference>
<feature type="domain" description="ANTAR" evidence="1">
    <location>
        <begin position="1"/>
        <end position="43"/>
    </location>
</feature>
<accession>A0A0H3D8L2</accession>
<protein>
    <submittedName>
        <fullName evidence="2">ANTAR domain-containing protein</fullName>
    </submittedName>
</protein>
<dbReference type="SMART" id="SM01012">
    <property type="entry name" value="ANTAR"/>
    <property type="match status" value="1"/>
</dbReference>
<dbReference type="OrthoDB" id="4629915at2"/>
<gene>
    <name evidence="2" type="ordered locus">AMED_5562</name>
</gene>
<dbReference type="PATRIC" id="fig|749927.5.peg.5771"/>
<dbReference type="KEGG" id="amd:AMED_5562"/>
<evidence type="ECO:0000259" key="1">
    <source>
        <dbReference type="PROSITE" id="PS50921"/>
    </source>
</evidence>
<dbReference type="PROSITE" id="PS50921">
    <property type="entry name" value="ANTAR"/>
    <property type="match status" value="1"/>
</dbReference>
<dbReference type="Proteomes" id="UP000000328">
    <property type="component" value="Chromosome"/>
</dbReference>
<organism evidence="2 3">
    <name type="scientific">Amycolatopsis mediterranei (strain U-32)</name>
    <dbReference type="NCBI Taxonomy" id="749927"/>
    <lineage>
        <taxon>Bacteria</taxon>
        <taxon>Bacillati</taxon>
        <taxon>Actinomycetota</taxon>
        <taxon>Actinomycetes</taxon>
        <taxon>Pseudonocardiales</taxon>
        <taxon>Pseudonocardiaceae</taxon>
        <taxon>Amycolatopsis</taxon>
    </lineage>
</organism>
<name>A0A0H3D8L2_AMYMU</name>
<dbReference type="InterPro" id="IPR011006">
    <property type="entry name" value="CheY-like_superfamily"/>
</dbReference>
<evidence type="ECO:0000313" key="3">
    <source>
        <dbReference type="Proteomes" id="UP000000328"/>
    </source>
</evidence>
<dbReference type="AlphaFoldDB" id="A0A0H3D8L2"/>
<dbReference type="Pfam" id="PF03861">
    <property type="entry name" value="ANTAR"/>
    <property type="match status" value="1"/>
</dbReference>
<dbReference type="InterPro" id="IPR036388">
    <property type="entry name" value="WH-like_DNA-bd_sf"/>
</dbReference>
<dbReference type="InterPro" id="IPR005561">
    <property type="entry name" value="ANTAR"/>
</dbReference>
<dbReference type="EMBL" id="CP002000">
    <property type="protein sequence ID" value="ADJ47320.1"/>
    <property type="molecule type" value="Genomic_DNA"/>
</dbReference>
<sequence>MIGRAKGIIMARRDVSAEEAFDVLRRSSQNLNVKLAEVASALATRHTDVDLPAH</sequence>
<dbReference type="GO" id="GO:0003723">
    <property type="term" value="F:RNA binding"/>
    <property type="evidence" value="ECO:0007669"/>
    <property type="project" value="InterPro"/>
</dbReference>
<proteinExistence type="predicted"/>
<dbReference type="Gene3D" id="1.10.10.10">
    <property type="entry name" value="Winged helix-like DNA-binding domain superfamily/Winged helix DNA-binding domain"/>
    <property type="match status" value="1"/>
</dbReference>
<dbReference type="SUPFAM" id="SSF52172">
    <property type="entry name" value="CheY-like"/>
    <property type="match status" value="1"/>
</dbReference>
<dbReference type="HOGENOM" id="CLU_3039760_0_0_11"/>
<dbReference type="RefSeq" id="WP_013227378.1">
    <property type="nucleotide sequence ID" value="NC_014318.1"/>
</dbReference>